<reference evidence="1" key="2">
    <citation type="submission" date="2020-09" db="EMBL/GenBank/DDBJ databases">
        <authorList>
            <person name="Sun Q."/>
            <person name="Kim S."/>
        </authorList>
    </citation>
    <scope>NUCLEOTIDE SEQUENCE</scope>
    <source>
        <strain evidence="1">KCTC 23077</strain>
    </source>
</reference>
<name>A0A918ST29_9GAMM</name>
<dbReference type="RefSeq" id="WP_189452412.1">
    <property type="nucleotide sequence ID" value="NZ_BMYD01000001.1"/>
</dbReference>
<evidence type="ECO:0000313" key="1">
    <source>
        <dbReference type="EMBL" id="GHA69437.1"/>
    </source>
</evidence>
<reference evidence="1" key="1">
    <citation type="journal article" date="2014" name="Int. J. Syst. Evol. Microbiol.">
        <title>Complete genome sequence of Corynebacterium casei LMG S-19264T (=DSM 44701T), isolated from a smear-ripened cheese.</title>
        <authorList>
            <consortium name="US DOE Joint Genome Institute (JGI-PGF)"/>
            <person name="Walter F."/>
            <person name="Albersmeier A."/>
            <person name="Kalinowski J."/>
            <person name="Ruckert C."/>
        </authorList>
    </citation>
    <scope>NUCLEOTIDE SEQUENCE</scope>
    <source>
        <strain evidence="1">KCTC 23077</strain>
    </source>
</reference>
<keyword evidence="2" id="KW-1185">Reference proteome</keyword>
<evidence type="ECO:0000313" key="2">
    <source>
        <dbReference type="Proteomes" id="UP000646426"/>
    </source>
</evidence>
<sequence length="122" mass="12549">MAVLFAVGACTQPDLRAKQAATAQTPVEIRLAPGEHAPLPGGGRLRFVAVVSDSRCPPKVQCIHAGEAVLRFELDSSVGARTVELSTATDAHAASVGGHRVRLISATQGTPVSARVAVGPFD</sequence>
<organism evidence="1 2">
    <name type="scientific">Cognatilysobacter bugurensis</name>
    <dbReference type="NCBI Taxonomy" id="543356"/>
    <lineage>
        <taxon>Bacteria</taxon>
        <taxon>Pseudomonadati</taxon>
        <taxon>Pseudomonadota</taxon>
        <taxon>Gammaproteobacteria</taxon>
        <taxon>Lysobacterales</taxon>
        <taxon>Lysobacteraceae</taxon>
        <taxon>Cognatilysobacter</taxon>
    </lineage>
</organism>
<dbReference type="AlphaFoldDB" id="A0A918ST29"/>
<comment type="caution">
    <text evidence="1">The sequence shown here is derived from an EMBL/GenBank/DDBJ whole genome shotgun (WGS) entry which is preliminary data.</text>
</comment>
<accession>A0A918ST29</accession>
<dbReference type="EMBL" id="BMYD01000001">
    <property type="protein sequence ID" value="GHA69437.1"/>
    <property type="molecule type" value="Genomic_DNA"/>
</dbReference>
<proteinExistence type="predicted"/>
<dbReference type="Proteomes" id="UP000646426">
    <property type="component" value="Unassembled WGS sequence"/>
</dbReference>
<protein>
    <submittedName>
        <fullName evidence="1">Uncharacterized protein</fullName>
    </submittedName>
</protein>
<gene>
    <name evidence="1" type="ORF">GCM10007067_01720</name>
</gene>